<comment type="caution">
    <text evidence="2">The sequence shown here is derived from an EMBL/GenBank/DDBJ whole genome shotgun (WGS) entry which is preliminary data.</text>
</comment>
<dbReference type="eggNOG" id="ENOG502QSKG">
    <property type="taxonomic scope" value="Eukaryota"/>
</dbReference>
<evidence type="ECO:0000313" key="3">
    <source>
        <dbReference type="Proteomes" id="UP000008866"/>
    </source>
</evidence>
<dbReference type="RefSeq" id="XP_003011888.1">
    <property type="nucleotide sequence ID" value="XM_003011842.1"/>
</dbReference>
<keyword evidence="1" id="KW-0732">Signal</keyword>
<dbReference type="KEGG" id="abe:ARB_01868"/>
<organism evidence="2 3">
    <name type="scientific">Arthroderma benhamiae (strain ATCC MYA-4681 / CBS 112371)</name>
    <name type="common">Trichophyton mentagrophytes</name>
    <dbReference type="NCBI Taxonomy" id="663331"/>
    <lineage>
        <taxon>Eukaryota</taxon>
        <taxon>Fungi</taxon>
        <taxon>Dikarya</taxon>
        <taxon>Ascomycota</taxon>
        <taxon>Pezizomycotina</taxon>
        <taxon>Eurotiomycetes</taxon>
        <taxon>Eurotiomycetidae</taxon>
        <taxon>Onygenales</taxon>
        <taxon>Arthrodermataceae</taxon>
        <taxon>Trichophyton</taxon>
    </lineage>
</organism>
<dbReference type="OMA" id="WNLLHIT"/>
<keyword evidence="2" id="KW-0808">Transferase</keyword>
<dbReference type="PANTHER" id="PTHR43591:SF10">
    <property type="entry name" value="ABC TRANSMEMBRANE TYPE-1 DOMAIN-CONTAINING PROTEIN-RELATED"/>
    <property type="match status" value="1"/>
</dbReference>
<dbReference type="GeneID" id="9526441"/>
<proteinExistence type="predicted"/>
<dbReference type="GO" id="GO:0008168">
    <property type="term" value="F:methyltransferase activity"/>
    <property type="evidence" value="ECO:0007669"/>
    <property type="project" value="UniProtKB-KW"/>
</dbReference>
<feature type="chain" id="PRO_5003054135" evidence="1">
    <location>
        <begin position="20"/>
        <end position="279"/>
    </location>
</feature>
<dbReference type="Proteomes" id="UP000008866">
    <property type="component" value="Unassembled WGS sequence"/>
</dbReference>
<dbReference type="Pfam" id="PF13489">
    <property type="entry name" value="Methyltransf_23"/>
    <property type="match status" value="1"/>
</dbReference>
<keyword evidence="2" id="KW-0489">Methyltransferase</keyword>
<dbReference type="HOGENOM" id="CLU_010595_2_2_1"/>
<feature type="signal peptide" evidence="1">
    <location>
        <begin position="1"/>
        <end position="19"/>
    </location>
</feature>
<dbReference type="Gene3D" id="3.40.50.150">
    <property type="entry name" value="Vaccinia Virus protein VP39"/>
    <property type="match status" value="1"/>
</dbReference>
<name>D4B096_ARTBC</name>
<dbReference type="SUPFAM" id="SSF53335">
    <property type="entry name" value="S-adenosyl-L-methionine-dependent methyltransferases"/>
    <property type="match status" value="1"/>
</dbReference>
<sequence>MYWLSPLLLTLSLTFLFDSGPCKLLKNESQHHMSGCLIGILSDFADEYPSAEVIGTDLSPIQPAFVPPNLRFEIDDASEDWTFPEDHFDLIHIRALYGAISDWPKLYSQALKHLKPGAWFDQIEMSIEFRSDDGTVTDDHVLAVWSRTFIEAGERIGKTFRIADLAKKYMDDAGFENVVETRFKLPVGGWGKDKQIKRLGQWNLLHCEEGIEGWAMALLTRVMQVCRCPDFFFSPSVAPGVQNFDFRHLLQWTYEEVQIFLAKMRAGLRDPKTHAYFYV</sequence>
<accession>D4B096</accession>
<dbReference type="GO" id="GO:0032259">
    <property type="term" value="P:methylation"/>
    <property type="evidence" value="ECO:0007669"/>
    <property type="project" value="UniProtKB-KW"/>
</dbReference>
<dbReference type="CDD" id="cd02440">
    <property type="entry name" value="AdoMet_MTases"/>
    <property type="match status" value="1"/>
</dbReference>
<keyword evidence="3" id="KW-1185">Reference proteome</keyword>
<dbReference type="InterPro" id="IPR029063">
    <property type="entry name" value="SAM-dependent_MTases_sf"/>
</dbReference>
<dbReference type="EMBL" id="ABSU01000023">
    <property type="protein sequence ID" value="EFE31248.1"/>
    <property type="molecule type" value="Genomic_DNA"/>
</dbReference>
<gene>
    <name evidence="2" type="ORF">ARB_01868</name>
</gene>
<protein>
    <submittedName>
        <fullName evidence="2">Methyltransferase GliN</fullName>
    </submittedName>
</protein>
<evidence type="ECO:0000256" key="1">
    <source>
        <dbReference type="SAM" id="SignalP"/>
    </source>
</evidence>
<evidence type="ECO:0000313" key="2">
    <source>
        <dbReference type="EMBL" id="EFE31248.1"/>
    </source>
</evidence>
<reference evidence="3" key="1">
    <citation type="journal article" date="2011" name="Genome Biol.">
        <title>Comparative and functional genomics provide insights into the pathogenicity of dermatophytic fungi.</title>
        <authorList>
            <person name="Burmester A."/>
            <person name="Shelest E."/>
            <person name="Gloeckner G."/>
            <person name="Heddergott C."/>
            <person name="Schindler S."/>
            <person name="Staib P."/>
            <person name="Heidel A."/>
            <person name="Felder M."/>
            <person name="Petzold A."/>
            <person name="Szafranski K."/>
            <person name="Feuermann M."/>
            <person name="Pedruzzi I."/>
            <person name="Priebe S."/>
            <person name="Groth M."/>
            <person name="Winkler R."/>
            <person name="Li W."/>
            <person name="Kniemeyer O."/>
            <person name="Schroeckh V."/>
            <person name="Hertweck C."/>
            <person name="Hube B."/>
            <person name="White T.C."/>
            <person name="Platzer M."/>
            <person name="Guthke R."/>
            <person name="Heitman J."/>
            <person name="Woestemeyer J."/>
            <person name="Zipfel P.F."/>
            <person name="Monod M."/>
            <person name="Brakhage A.A."/>
        </authorList>
    </citation>
    <scope>NUCLEOTIDE SEQUENCE [LARGE SCALE GENOMIC DNA]</scope>
    <source>
        <strain evidence="3">ATCC MYA-4681 / CBS 112371</strain>
    </source>
</reference>
<dbReference type="PANTHER" id="PTHR43591">
    <property type="entry name" value="METHYLTRANSFERASE"/>
    <property type="match status" value="1"/>
</dbReference>
<dbReference type="AlphaFoldDB" id="D4B096"/>